<accession>A0A7S7SPZ7</accession>
<dbReference type="PANTHER" id="PTHR35005">
    <property type="entry name" value="3-DEHYDRO-SCYLLO-INOSOSE HYDROLASE"/>
    <property type="match status" value="1"/>
</dbReference>
<dbReference type="GO" id="GO:0009231">
    <property type="term" value="P:riboflavin biosynthetic process"/>
    <property type="evidence" value="ECO:0007669"/>
    <property type="project" value="TreeGrafter"/>
</dbReference>
<dbReference type="SUPFAM" id="SSF102215">
    <property type="entry name" value="Creatininase"/>
    <property type="match status" value="1"/>
</dbReference>
<comment type="cofactor">
    <cofactor evidence="1">
        <name>Zn(2+)</name>
        <dbReference type="ChEBI" id="CHEBI:29105"/>
    </cofactor>
</comment>
<gene>
    <name evidence="6" type="ORF">IRI77_22530</name>
</gene>
<comment type="similarity">
    <text evidence="5">Belongs to the creatininase superfamily.</text>
</comment>
<dbReference type="Gene3D" id="3.40.50.10310">
    <property type="entry name" value="Creatininase"/>
    <property type="match status" value="1"/>
</dbReference>
<evidence type="ECO:0000313" key="6">
    <source>
        <dbReference type="EMBL" id="QOY92106.1"/>
    </source>
</evidence>
<name>A0A7S7SPZ7_PALFE</name>
<evidence type="ECO:0000256" key="3">
    <source>
        <dbReference type="ARBA" id="ARBA00022801"/>
    </source>
</evidence>
<dbReference type="KEGG" id="pfer:IRI77_22530"/>
<dbReference type="InterPro" id="IPR003785">
    <property type="entry name" value="Creatininase/forma_Hydrolase"/>
</dbReference>
<dbReference type="EMBL" id="CP063849">
    <property type="protein sequence ID" value="QOY92106.1"/>
    <property type="molecule type" value="Genomic_DNA"/>
</dbReference>
<dbReference type="AlphaFoldDB" id="A0A7S7SPZ7"/>
<evidence type="ECO:0000256" key="5">
    <source>
        <dbReference type="ARBA" id="ARBA00024029"/>
    </source>
</evidence>
<proteinExistence type="inferred from homology"/>
<evidence type="ECO:0000256" key="1">
    <source>
        <dbReference type="ARBA" id="ARBA00001947"/>
    </source>
</evidence>
<dbReference type="Pfam" id="PF02633">
    <property type="entry name" value="Creatininase"/>
    <property type="match status" value="1"/>
</dbReference>
<protein>
    <submittedName>
        <fullName evidence="6">Creatininase family protein</fullName>
    </submittedName>
</protein>
<reference evidence="6 7" key="1">
    <citation type="submission" date="2020-10" db="EMBL/GenBank/DDBJ databases">
        <title>Complete genome sequence of Paludibaculum fermentans P105T, a facultatively anaerobic acidobacterium capable of dissimilatory Fe(III) reduction.</title>
        <authorList>
            <person name="Dedysh S.N."/>
            <person name="Beletsky A.V."/>
            <person name="Kulichevskaya I.S."/>
            <person name="Mardanov A.V."/>
            <person name="Ravin N.V."/>
        </authorList>
    </citation>
    <scope>NUCLEOTIDE SEQUENCE [LARGE SCALE GENOMIC DNA]</scope>
    <source>
        <strain evidence="6 7">P105</strain>
    </source>
</reference>
<keyword evidence="7" id="KW-1185">Reference proteome</keyword>
<keyword evidence="2" id="KW-0479">Metal-binding</keyword>
<dbReference type="GO" id="GO:0046872">
    <property type="term" value="F:metal ion binding"/>
    <property type="evidence" value="ECO:0007669"/>
    <property type="project" value="UniProtKB-KW"/>
</dbReference>
<organism evidence="6 7">
    <name type="scientific">Paludibaculum fermentans</name>
    <dbReference type="NCBI Taxonomy" id="1473598"/>
    <lineage>
        <taxon>Bacteria</taxon>
        <taxon>Pseudomonadati</taxon>
        <taxon>Acidobacteriota</taxon>
        <taxon>Terriglobia</taxon>
        <taxon>Bryobacterales</taxon>
        <taxon>Bryobacteraceae</taxon>
        <taxon>Paludibaculum</taxon>
    </lineage>
</organism>
<sequence length="258" mass="27492">MSALTAPEIARLAPGAIAVLPVAAVEQHGPHLPVTTDTDLVTALAHAAEQALADRVILCPALPYGSSHHHSSFAGTLSVNPELFTRLVLDLVRSLESSGFRRIVILNGHGGNITPVRQALSILAQAPVAEVALATYWELAAAAFAGLPPLESPALSHACEYETSMMLTLDATRVRMDRAARANRPPANNYIGWEDDAPYRGVSLVRRTEFLSGNGASGEPHKATREKGAHLLSAATTALIEFLNDFASWPPMEDLRNA</sequence>
<keyword evidence="4" id="KW-0862">Zinc</keyword>
<dbReference type="Proteomes" id="UP000593892">
    <property type="component" value="Chromosome"/>
</dbReference>
<dbReference type="InterPro" id="IPR024087">
    <property type="entry name" value="Creatininase-like_sf"/>
</dbReference>
<evidence type="ECO:0000256" key="2">
    <source>
        <dbReference type="ARBA" id="ARBA00022723"/>
    </source>
</evidence>
<keyword evidence="3" id="KW-0378">Hydrolase</keyword>
<evidence type="ECO:0000313" key="7">
    <source>
        <dbReference type="Proteomes" id="UP000593892"/>
    </source>
</evidence>
<dbReference type="PANTHER" id="PTHR35005:SF1">
    <property type="entry name" value="2-AMINO-5-FORMYLAMINO-6-RIBOSYLAMINOPYRIMIDIN-4(3H)-ONE 5'-MONOPHOSPHATE DEFORMYLASE"/>
    <property type="match status" value="1"/>
</dbReference>
<evidence type="ECO:0000256" key="4">
    <source>
        <dbReference type="ARBA" id="ARBA00022833"/>
    </source>
</evidence>
<dbReference type="GO" id="GO:0016811">
    <property type="term" value="F:hydrolase activity, acting on carbon-nitrogen (but not peptide) bonds, in linear amides"/>
    <property type="evidence" value="ECO:0007669"/>
    <property type="project" value="TreeGrafter"/>
</dbReference>